<reference evidence="4" key="1">
    <citation type="submission" date="2024-04" db="EMBL/GenBank/DDBJ databases">
        <authorList>
            <person name="Shaw F."/>
            <person name="Minotto A."/>
        </authorList>
    </citation>
    <scope>NUCLEOTIDE SEQUENCE [LARGE SCALE GENOMIC DNA]</scope>
</reference>
<evidence type="ECO:0000313" key="3">
    <source>
        <dbReference type="EMBL" id="CAL1706229.1"/>
    </source>
</evidence>
<dbReference type="EMBL" id="OZ037947">
    <property type="protein sequence ID" value="CAL1706229.1"/>
    <property type="molecule type" value="Genomic_DNA"/>
</dbReference>
<evidence type="ECO:0000313" key="4">
    <source>
        <dbReference type="Proteomes" id="UP001497453"/>
    </source>
</evidence>
<keyword evidence="4" id="KW-1185">Reference proteome</keyword>
<feature type="compositionally biased region" description="Acidic residues" evidence="1">
    <location>
        <begin position="369"/>
        <end position="379"/>
    </location>
</feature>
<feature type="compositionally biased region" description="Polar residues" evidence="1">
    <location>
        <begin position="359"/>
        <end position="368"/>
    </location>
</feature>
<dbReference type="InterPro" id="IPR036779">
    <property type="entry name" value="LysM_dom_sf"/>
</dbReference>
<feature type="compositionally biased region" description="Low complexity" evidence="1">
    <location>
        <begin position="303"/>
        <end position="320"/>
    </location>
</feature>
<feature type="region of interest" description="Disordered" evidence="1">
    <location>
        <begin position="276"/>
        <end position="328"/>
    </location>
</feature>
<feature type="compositionally biased region" description="Low complexity" evidence="1">
    <location>
        <begin position="133"/>
        <end position="153"/>
    </location>
</feature>
<accession>A0ABP1DGY3</accession>
<dbReference type="PROSITE" id="PS51782">
    <property type="entry name" value="LYSM"/>
    <property type="match status" value="1"/>
</dbReference>
<dbReference type="Pfam" id="PF01476">
    <property type="entry name" value="LysM"/>
    <property type="match status" value="1"/>
</dbReference>
<feature type="region of interest" description="Disordered" evidence="1">
    <location>
        <begin position="1"/>
        <end position="59"/>
    </location>
</feature>
<feature type="region of interest" description="Disordered" evidence="1">
    <location>
        <begin position="355"/>
        <end position="396"/>
    </location>
</feature>
<dbReference type="SMART" id="SM00257">
    <property type="entry name" value="LysM"/>
    <property type="match status" value="1"/>
</dbReference>
<sequence length="483" mass="53295">MQPGNGLEPLASGSRDYSPQSLYYHPFAGHSESSFTSAVRPQEGRAEARPKFRRRGSESATIWERNNHVPWNEEEELPGNNSHVRSKTVDYAFASTASANGHPLAHNLRTSTSSSSQTSFYGTRPRLNRLLNSSEPSPSGSGSSSIFQSGRSSALSDRGGEKIVIVHEVAPKDSLAAVALKYGISLADLRRSNQMWISDSIHLRKILYIPLEKSNRAKEIMLMLSETDEAQSSPKSGSSSSTVMEHKFPEQDLTIRRIPASYLSFFPTNSDTFPEAGPSFLTLPRSYRSRQSSDRDVRETLPSGHSLSSTYTSHSTHTPSEGSHSASTPFRSHIASFFNSLPIAASTRDTIVSRLSHDSGASTPSQFSEEQDHELEDVSEGSRSSVHSRDRQTSRIIDRDDNRGQHEAVEMHPFNPTTSLAQSQPPVNHRLILSRPLTPHSGQVAKYLNTEPPLVRNEAVRTAQLEPSPVMQLPLRPRKDTDG</sequence>
<dbReference type="Gene3D" id="3.10.350.10">
    <property type="entry name" value="LysM domain"/>
    <property type="match status" value="1"/>
</dbReference>
<dbReference type="SUPFAM" id="SSF54106">
    <property type="entry name" value="LysM domain"/>
    <property type="match status" value="1"/>
</dbReference>
<feature type="region of interest" description="Disordered" evidence="1">
    <location>
        <begin position="101"/>
        <end position="153"/>
    </location>
</feature>
<feature type="compositionally biased region" description="Low complexity" evidence="1">
    <location>
        <begin position="110"/>
        <end position="119"/>
    </location>
</feature>
<name>A0ABP1DGY3_9APHY</name>
<dbReference type="InterPro" id="IPR018392">
    <property type="entry name" value="LysM"/>
</dbReference>
<gene>
    <name evidence="3" type="ORF">GFSPODELE1_LOCUS5768</name>
</gene>
<dbReference type="Proteomes" id="UP001497453">
    <property type="component" value="Chromosome 4"/>
</dbReference>
<organism evidence="3 4">
    <name type="scientific">Somion occarium</name>
    <dbReference type="NCBI Taxonomy" id="3059160"/>
    <lineage>
        <taxon>Eukaryota</taxon>
        <taxon>Fungi</taxon>
        <taxon>Dikarya</taxon>
        <taxon>Basidiomycota</taxon>
        <taxon>Agaricomycotina</taxon>
        <taxon>Agaricomycetes</taxon>
        <taxon>Polyporales</taxon>
        <taxon>Cerrenaceae</taxon>
        <taxon>Somion</taxon>
    </lineage>
</organism>
<feature type="compositionally biased region" description="Basic and acidic residues" evidence="1">
    <location>
        <begin position="387"/>
        <end position="396"/>
    </location>
</feature>
<evidence type="ECO:0000256" key="1">
    <source>
        <dbReference type="SAM" id="MobiDB-lite"/>
    </source>
</evidence>
<protein>
    <recommendedName>
        <fullName evidence="2">LysM domain-containing protein</fullName>
    </recommendedName>
</protein>
<dbReference type="CDD" id="cd00118">
    <property type="entry name" value="LysM"/>
    <property type="match status" value="1"/>
</dbReference>
<proteinExistence type="predicted"/>
<feature type="domain" description="LysM" evidence="2">
    <location>
        <begin position="165"/>
        <end position="209"/>
    </location>
</feature>
<evidence type="ECO:0000259" key="2">
    <source>
        <dbReference type="PROSITE" id="PS51782"/>
    </source>
</evidence>